<feature type="transmembrane region" description="Helical" evidence="7">
    <location>
        <begin position="515"/>
        <end position="532"/>
    </location>
</feature>
<keyword evidence="7" id="KW-0812">Transmembrane</keyword>
<evidence type="ECO:0000313" key="9">
    <source>
        <dbReference type="EMBL" id="RYC30891.1"/>
    </source>
</evidence>
<dbReference type="InterPro" id="IPR021257">
    <property type="entry name" value="DUF2809"/>
</dbReference>
<dbReference type="PANTHER" id="PTHR43711:SF1">
    <property type="entry name" value="HISTIDINE KINASE 1"/>
    <property type="match status" value="1"/>
</dbReference>
<dbReference type="Proteomes" id="UP000290759">
    <property type="component" value="Unassembled WGS sequence"/>
</dbReference>
<evidence type="ECO:0000256" key="7">
    <source>
        <dbReference type="SAM" id="Phobius"/>
    </source>
</evidence>
<evidence type="ECO:0000256" key="4">
    <source>
        <dbReference type="ARBA" id="ARBA00022679"/>
    </source>
</evidence>
<evidence type="ECO:0000313" key="10">
    <source>
        <dbReference type="Proteomes" id="UP000290759"/>
    </source>
</evidence>
<dbReference type="InterPro" id="IPR003661">
    <property type="entry name" value="HisK_dim/P_dom"/>
</dbReference>
<dbReference type="RefSeq" id="WP_129227915.1">
    <property type="nucleotide sequence ID" value="NZ_QYBB01000019.1"/>
</dbReference>
<dbReference type="PRINTS" id="PR00344">
    <property type="entry name" value="BCTRLSENSOR"/>
</dbReference>
<dbReference type="InterPro" id="IPR036097">
    <property type="entry name" value="HisK_dim/P_sf"/>
</dbReference>
<dbReference type="Pfam" id="PF00512">
    <property type="entry name" value="HisKA"/>
    <property type="match status" value="1"/>
</dbReference>
<dbReference type="PANTHER" id="PTHR43711">
    <property type="entry name" value="TWO-COMPONENT HISTIDINE KINASE"/>
    <property type="match status" value="1"/>
</dbReference>
<feature type="transmembrane region" description="Helical" evidence="7">
    <location>
        <begin position="571"/>
        <end position="589"/>
    </location>
</feature>
<feature type="transmembrane region" description="Helical" evidence="7">
    <location>
        <begin position="538"/>
        <end position="559"/>
    </location>
</feature>
<keyword evidence="4" id="KW-0808">Transferase</keyword>
<dbReference type="Gene3D" id="1.10.287.130">
    <property type="match status" value="1"/>
</dbReference>
<dbReference type="SMART" id="SM00388">
    <property type="entry name" value="HisKA"/>
    <property type="match status" value="1"/>
</dbReference>
<dbReference type="CDD" id="cd00082">
    <property type="entry name" value="HisKA"/>
    <property type="match status" value="1"/>
</dbReference>
<organism evidence="9 10">
    <name type="scientific">Lichenibacterium minor</name>
    <dbReference type="NCBI Taxonomy" id="2316528"/>
    <lineage>
        <taxon>Bacteria</taxon>
        <taxon>Pseudomonadati</taxon>
        <taxon>Pseudomonadota</taxon>
        <taxon>Alphaproteobacteria</taxon>
        <taxon>Hyphomicrobiales</taxon>
        <taxon>Lichenihabitantaceae</taxon>
        <taxon>Lichenibacterium</taxon>
    </lineage>
</organism>
<keyword evidence="5" id="KW-0418">Kinase</keyword>
<comment type="catalytic activity">
    <reaction evidence="1">
        <text>ATP + protein L-histidine = ADP + protein N-phospho-L-histidine.</text>
        <dbReference type="EC" id="2.7.13.3"/>
    </reaction>
</comment>
<comment type="caution">
    <text evidence="9">The sequence shown here is derived from an EMBL/GenBank/DDBJ whole genome shotgun (WGS) entry which is preliminary data.</text>
</comment>
<evidence type="ECO:0000259" key="8">
    <source>
        <dbReference type="PROSITE" id="PS50109"/>
    </source>
</evidence>
<name>A0A4Q2U727_9HYPH</name>
<keyword evidence="6" id="KW-0902">Two-component regulatory system</keyword>
<dbReference type="InterPro" id="IPR050736">
    <property type="entry name" value="Sensor_HK_Regulatory"/>
</dbReference>
<dbReference type="EMBL" id="QYBB01000019">
    <property type="protein sequence ID" value="RYC30891.1"/>
    <property type="molecule type" value="Genomic_DNA"/>
</dbReference>
<dbReference type="PROSITE" id="PS50109">
    <property type="entry name" value="HIS_KIN"/>
    <property type="match status" value="1"/>
</dbReference>
<dbReference type="SMART" id="SM00387">
    <property type="entry name" value="HATPase_c"/>
    <property type="match status" value="1"/>
</dbReference>
<dbReference type="Pfam" id="PF10990">
    <property type="entry name" value="DUF2809"/>
    <property type="match status" value="1"/>
</dbReference>
<dbReference type="AlphaFoldDB" id="A0A4Q2U727"/>
<accession>A0A4Q2U727</accession>
<evidence type="ECO:0000256" key="2">
    <source>
        <dbReference type="ARBA" id="ARBA00012438"/>
    </source>
</evidence>
<dbReference type="SUPFAM" id="SSF55874">
    <property type="entry name" value="ATPase domain of HSP90 chaperone/DNA topoisomerase II/histidine kinase"/>
    <property type="match status" value="1"/>
</dbReference>
<dbReference type="GO" id="GO:0000155">
    <property type="term" value="F:phosphorelay sensor kinase activity"/>
    <property type="evidence" value="ECO:0007669"/>
    <property type="project" value="InterPro"/>
</dbReference>
<evidence type="ECO:0000256" key="1">
    <source>
        <dbReference type="ARBA" id="ARBA00000085"/>
    </source>
</evidence>
<evidence type="ECO:0000256" key="6">
    <source>
        <dbReference type="ARBA" id="ARBA00023012"/>
    </source>
</evidence>
<dbReference type="InterPro" id="IPR004358">
    <property type="entry name" value="Sig_transdc_His_kin-like_C"/>
</dbReference>
<keyword evidence="3" id="KW-0597">Phosphoprotein</keyword>
<dbReference type="InterPro" id="IPR003594">
    <property type="entry name" value="HATPase_dom"/>
</dbReference>
<feature type="transmembrane region" description="Helical" evidence="7">
    <location>
        <begin position="213"/>
        <end position="232"/>
    </location>
</feature>
<proteinExistence type="predicted"/>
<dbReference type="InterPro" id="IPR005467">
    <property type="entry name" value="His_kinase_dom"/>
</dbReference>
<feature type="transmembrane region" description="Helical" evidence="7">
    <location>
        <begin position="595"/>
        <end position="620"/>
    </location>
</feature>
<keyword evidence="7" id="KW-1133">Transmembrane helix</keyword>
<dbReference type="InterPro" id="IPR036890">
    <property type="entry name" value="HATPase_C_sf"/>
</dbReference>
<evidence type="ECO:0000256" key="5">
    <source>
        <dbReference type="ARBA" id="ARBA00022777"/>
    </source>
</evidence>
<dbReference type="OrthoDB" id="9815202at2"/>
<reference evidence="9 10" key="2">
    <citation type="submission" date="2019-02" db="EMBL/GenBank/DDBJ databases">
        <title>'Lichenibacterium ramalinii' gen. nov. sp. nov., 'Lichenibacterium minor' gen. nov. sp. nov.</title>
        <authorList>
            <person name="Pankratov T."/>
        </authorList>
    </citation>
    <scope>NUCLEOTIDE SEQUENCE [LARGE SCALE GENOMIC DNA]</scope>
    <source>
        <strain evidence="9 10">RmlP026</strain>
    </source>
</reference>
<protein>
    <recommendedName>
        <fullName evidence="2">histidine kinase</fullName>
        <ecNumber evidence="2">2.7.13.3</ecNumber>
    </recommendedName>
</protein>
<reference evidence="9 10" key="1">
    <citation type="submission" date="2018-12" db="EMBL/GenBank/DDBJ databases">
        <authorList>
            <person name="Grouzdev D.S."/>
            <person name="Krutkina M.S."/>
        </authorList>
    </citation>
    <scope>NUCLEOTIDE SEQUENCE [LARGE SCALE GENOMIC DNA]</scope>
    <source>
        <strain evidence="9 10">RmlP026</strain>
    </source>
</reference>
<gene>
    <name evidence="9" type="ORF">D3273_16085</name>
</gene>
<evidence type="ECO:0000256" key="3">
    <source>
        <dbReference type="ARBA" id="ARBA00022553"/>
    </source>
</evidence>
<dbReference type="SUPFAM" id="SSF47384">
    <property type="entry name" value="Homodimeric domain of signal transducing histidine kinase"/>
    <property type="match status" value="1"/>
</dbReference>
<keyword evidence="10" id="KW-1185">Reference proteome</keyword>
<keyword evidence="7" id="KW-0472">Membrane</keyword>
<dbReference type="Gene3D" id="3.30.565.10">
    <property type="entry name" value="Histidine kinase-like ATPase, C-terminal domain"/>
    <property type="match status" value="1"/>
</dbReference>
<dbReference type="EC" id="2.7.13.3" evidence="2"/>
<dbReference type="Pfam" id="PF02518">
    <property type="entry name" value="HATPase_c"/>
    <property type="match status" value="1"/>
</dbReference>
<feature type="domain" description="Histidine kinase" evidence="8">
    <location>
        <begin position="296"/>
        <end position="500"/>
    </location>
</feature>
<sequence length="632" mass="65923">MLALVLATVLALPLAGVLASGVYDDGLLKRTEAELLAQSAALAADAGRTIAETVPPDVPLGAPVLPGPVIAPALGPQRPRRPDAVEPVATADPAFRAVGARLATDLAATQAVTLAGFRLLDPFGTVIAGRGEVGQSLAGVEEVAAALDGRTAAALRRRVSKHRYPALGSLSRGRPARVFVAVPVVVRGRVAGVVYASRTPVDLLGSLYGQRTALELAAAAVVLAALMAGLVLHRAISLPVRELIGLSVAIGSRDAAAVASHRHHGTVEFAALAASLRGMARRLTERGDAVAGFAAHVSHELKSPLSAIRGSAELLRDDDLADPMAPDERRRFLDHLLADTERLGALLDRLREMSRAEAEPTAGRAALRPALAAVAARFPGLVLQAEGEGEADMRISADNLLALLTHLADNAVRHGARRLDVSARPEGAVLRIEVSDDGAGISPGNRARVFDSFFTTRREDGGTGMGLAIVRALVGAHGGSVALIDTERGAGFALLVPLSEVVVPARPRSGRRRRALAATALVVLAGLLLRLWGPGVGLPFAVTKVGGSVLWGAMVYGIAAASRPAARPGRLAAGAFAFAVLVELFRLAHAPWLDAFRFTLAGALLLGRIFSPWNVLFYALGIAMARRWDRPW</sequence>